<evidence type="ECO:0000313" key="4">
    <source>
        <dbReference type="RefSeq" id="XP_017299694.1"/>
    </source>
</evidence>
<feature type="compositionally biased region" description="Basic and acidic residues" evidence="1">
    <location>
        <begin position="780"/>
        <end position="789"/>
    </location>
</feature>
<dbReference type="OMA" id="KACIFTP"/>
<gene>
    <name evidence="3 4 5" type="primary">LOC103509474</name>
</gene>
<accession>A0A1S3D2Z1</accession>
<feature type="compositionally biased region" description="Basic and acidic residues" evidence="1">
    <location>
        <begin position="450"/>
        <end position="495"/>
    </location>
</feature>
<dbReference type="RefSeq" id="XP_008472319.2">
    <property type="nucleotide sequence ID" value="XM_008474097.3"/>
</dbReference>
<feature type="region of interest" description="Disordered" evidence="1">
    <location>
        <begin position="137"/>
        <end position="158"/>
    </location>
</feature>
<feature type="region of interest" description="Disordered" evidence="1">
    <location>
        <begin position="214"/>
        <end position="235"/>
    </location>
</feature>
<organism evidence="3">
    <name type="scientific">Diaphorina citri</name>
    <name type="common">Asian citrus psyllid</name>
    <dbReference type="NCBI Taxonomy" id="121845"/>
    <lineage>
        <taxon>Eukaryota</taxon>
        <taxon>Metazoa</taxon>
        <taxon>Ecdysozoa</taxon>
        <taxon>Arthropoda</taxon>
        <taxon>Hexapoda</taxon>
        <taxon>Insecta</taxon>
        <taxon>Pterygota</taxon>
        <taxon>Neoptera</taxon>
        <taxon>Paraneoptera</taxon>
        <taxon>Hemiptera</taxon>
        <taxon>Sternorrhyncha</taxon>
        <taxon>Psylloidea</taxon>
        <taxon>Psyllidae</taxon>
        <taxon>Diaphorininae</taxon>
        <taxon>Diaphorina</taxon>
    </lineage>
</organism>
<feature type="compositionally biased region" description="Basic residues" evidence="1">
    <location>
        <begin position="517"/>
        <end position="527"/>
    </location>
</feature>
<feature type="region of interest" description="Disordered" evidence="1">
    <location>
        <begin position="37"/>
        <end position="124"/>
    </location>
</feature>
<protein>
    <submittedName>
        <fullName evidence="4">Serine/arginine repetitive matrix protein 1-like isoform X1</fullName>
    </submittedName>
    <submittedName>
        <fullName evidence="3">Serine/arginine repetitive matrix protein 1-like isoform X2</fullName>
    </submittedName>
    <submittedName>
        <fullName evidence="5">Serine/arginine repetitive matrix protein 1-like isoform X3</fullName>
    </submittedName>
</protein>
<proteinExistence type="predicted"/>
<feature type="compositionally biased region" description="Basic and acidic residues" evidence="1">
    <location>
        <begin position="599"/>
        <end position="721"/>
    </location>
</feature>
<dbReference type="AlphaFoldDB" id="A0A1S3D2Z1"/>
<feature type="compositionally biased region" description="Polar residues" evidence="1">
    <location>
        <begin position="221"/>
        <end position="235"/>
    </location>
</feature>
<sequence length="865" mass="100877">MRGVSSRAVGSRLTLRDRLSTRHIAESRIAIKKNATGSRLSGPIKNSAPHSGAIDYRKSGNLRKKPVVVPLRSKDGHFRKPSIKSSARGNGYQGSSRPHKYELGTKSFPNKSLGPHKPSGFRKPVNVHKKYDYKRQDNPHIPARMSESSGRHSTKDRLFKGPEKTWNYHNEDLKKLKIDIRPSHSEVSPSERKKSHLYDRSELKKFKIDIKGENYEDPRSYGTNRSRKQNYSQSVPFSKQELERVKIRLDLDKFDLQDEDHINRKLDVDKFAVPRNHDVKLFNNRDTFSSSRHQEKKDLSGLKVNIVRQLSNPKNEPVRRDFDEDSFQMYRRPDEGVKPIFSNKNVIPNKVRLADIFPSESKRQNKPHTHLPSSHPHQQGHPQKYSDSSRPPRSRSFEKDREYFEERRHPSSDDFHIPSKKEAFAASSKRFPSPNCEPKYRHRPSSPAQDGKHSSLERQRDYGRVDKPLYEAVRRGSPVDKPRDRYDTERRDRGRSPVPSHRPYDTHKSNDRYDHRSRSRSPLKRSPNKSLREFPRPPSPKRRAPSPPTRQPPSIDNKYRPSTSSYDKPSPFEDKYRSSFNKPPALEDKYRSTFNKPPVFEDKYRSTFNKPPEDKFRSTAIGHDKPSGYDGYRSGHERPDDKYRSDRTGSFSDDKYRSRDKPPEDRYRDKPRVPEDKYRSGYEKPVEDRYRSSHDKSVDNRYRSTHDKPASEDRYSSDQKRSGSSYTASERYETRRDTERYPRGYSPDTGRGDKRRDTHEGRRDDHKDRSSPRPPPFSSDPKKNRDYYQNKHSGGGEGDGRGAPIMPMIPVIPHPGVFAPFMRPMHPMGGPPPRLPPNHMFRPRFLPLPIFIPMPRPRFTKRTGK</sequence>
<evidence type="ECO:0000256" key="1">
    <source>
        <dbReference type="SAM" id="MobiDB-lite"/>
    </source>
</evidence>
<dbReference type="PaxDb" id="121845-A0A1S3D2Z1"/>
<dbReference type="RefSeq" id="XP_026679610.1">
    <property type="nucleotide sequence ID" value="XM_026823809.1"/>
</dbReference>
<evidence type="ECO:0000313" key="5">
    <source>
        <dbReference type="RefSeq" id="XP_026679610.1"/>
    </source>
</evidence>
<dbReference type="GeneID" id="103509474"/>
<evidence type="ECO:0000313" key="2">
    <source>
        <dbReference type="Proteomes" id="UP000079169"/>
    </source>
</evidence>
<feature type="compositionally biased region" description="Basic and acidic residues" evidence="1">
    <location>
        <begin position="502"/>
        <end position="516"/>
    </location>
</feature>
<feature type="compositionally biased region" description="Polar residues" evidence="1">
    <location>
        <begin position="83"/>
        <end position="96"/>
    </location>
</feature>
<name>A0A1S3D2Z1_DIACI</name>
<feature type="region of interest" description="Disordered" evidence="1">
    <location>
        <begin position="361"/>
        <end position="803"/>
    </location>
</feature>
<evidence type="ECO:0000313" key="3">
    <source>
        <dbReference type="RefSeq" id="XP_008472319.2"/>
    </source>
</evidence>
<feature type="compositionally biased region" description="Basic and acidic residues" evidence="1">
    <location>
        <begin position="395"/>
        <end position="423"/>
    </location>
</feature>
<dbReference type="KEGG" id="dci:103509474"/>
<feature type="compositionally biased region" description="Polar residues" evidence="1">
    <location>
        <begin position="371"/>
        <end position="381"/>
    </location>
</feature>
<reference evidence="3 4" key="1">
    <citation type="submission" date="2023-09" db="UniProtKB">
        <authorList>
            <consortium name="RefSeq"/>
        </authorList>
    </citation>
    <scope>IDENTIFICATION</scope>
</reference>
<feature type="compositionally biased region" description="Basic and acidic residues" evidence="1">
    <location>
        <begin position="149"/>
        <end position="158"/>
    </location>
</feature>
<dbReference type="Proteomes" id="UP000079169">
    <property type="component" value="Unplaced"/>
</dbReference>
<feature type="compositionally biased region" description="Basic and acidic residues" evidence="1">
    <location>
        <begin position="750"/>
        <end position="771"/>
    </location>
</feature>
<feature type="compositionally biased region" description="Basic and acidic residues" evidence="1">
    <location>
        <begin position="730"/>
        <end position="742"/>
    </location>
</feature>
<dbReference type="RefSeq" id="XP_017299694.1">
    <property type="nucleotide sequence ID" value="XM_017444205.2"/>
</dbReference>
<keyword evidence="2" id="KW-1185">Reference proteome</keyword>